<accession>A0ABT9MW23</accession>
<dbReference type="EMBL" id="JAUSRA010000001">
    <property type="protein sequence ID" value="MDP9795644.1"/>
    <property type="molecule type" value="Genomic_DNA"/>
</dbReference>
<name>A0ABT9MW23_9ACTN</name>
<evidence type="ECO:0000313" key="1">
    <source>
        <dbReference type="EMBL" id="MDP9795644.1"/>
    </source>
</evidence>
<sequence>MRVQHVDRWWIAGGVVATVLLLVLTWFLLISPASAERESLRADTEAAATQLAAEQATLDELNAASAKKDQYDTELAEAQRALPGRSGSSELMRQIKAQAEAAKVNVETLTVGTGVAIEDTTPPVFQLPITAIVAGDTGNIEKFVQSLQQSGDRALLISSSTVNANGGGTIGGDADGARMTLSISAFVQQDDKKSEDPDDTAATN</sequence>
<dbReference type="InterPro" id="IPR007445">
    <property type="entry name" value="PilO"/>
</dbReference>
<gene>
    <name evidence="1" type="ORF">J2S43_004156</name>
</gene>
<proteinExistence type="predicted"/>
<dbReference type="Pfam" id="PF04350">
    <property type="entry name" value="PilO"/>
    <property type="match status" value="1"/>
</dbReference>
<reference evidence="1 2" key="1">
    <citation type="submission" date="2023-07" db="EMBL/GenBank/DDBJ databases">
        <title>Sequencing the genomes of 1000 actinobacteria strains.</title>
        <authorList>
            <person name="Klenk H.-P."/>
        </authorList>
    </citation>
    <scope>NUCLEOTIDE SEQUENCE [LARGE SCALE GENOMIC DNA]</scope>
    <source>
        <strain evidence="1 2">DSM 44710</strain>
    </source>
</reference>
<dbReference type="Gene3D" id="3.30.70.60">
    <property type="match status" value="1"/>
</dbReference>
<comment type="caution">
    <text evidence="1">The sequence shown here is derived from an EMBL/GenBank/DDBJ whole genome shotgun (WGS) entry which is preliminary data.</text>
</comment>
<protein>
    <submittedName>
        <fullName evidence="1">Tfp pilus assembly protein PilO</fullName>
    </submittedName>
</protein>
<evidence type="ECO:0000313" key="2">
    <source>
        <dbReference type="Proteomes" id="UP001240984"/>
    </source>
</evidence>
<dbReference type="RefSeq" id="WP_306831624.1">
    <property type="nucleotide sequence ID" value="NZ_JAUSRA010000001.1"/>
</dbReference>
<dbReference type="Proteomes" id="UP001240984">
    <property type="component" value="Unassembled WGS sequence"/>
</dbReference>
<organism evidence="1 2">
    <name type="scientific">Catenuloplanes nepalensis</name>
    <dbReference type="NCBI Taxonomy" id="587533"/>
    <lineage>
        <taxon>Bacteria</taxon>
        <taxon>Bacillati</taxon>
        <taxon>Actinomycetota</taxon>
        <taxon>Actinomycetes</taxon>
        <taxon>Micromonosporales</taxon>
        <taxon>Micromonosporaceae</taxon>
        <taxon>Catenuloplanes</taxon>
    </lineage>
</organism>
<keyword evidence="2" id="KW-1185">Reference proteome</keyword>
<dbReference type="InterPro" id="IPR014717">
    <property type="entry name" value="Transl_elong_EF1B/ribsomal_bS6"/>
</dbReference>